<dbReference type="Gene3D" id="3.40.50.150">
    <property type="entry name" value="Vaccinia Virus protein VP39"/>
    <property type="match status" value="2"/>
</dbReference>
<evidence type="ECO:0000313" key="5">
    <source>
        <dbReference type="Proteomes" id="UP000092504"/>
    </source>
</evidence>
<dbReference type="InterPro" id="IPR012263">
    <property type="entry name" value="M_m6A_EcoRV"/>
</dbReference>
<dbReference type="GO" id="GO:1904047">
    <property type="term" value="F:S-adenosyl-L-methionine binding"/>
    <property type="evidence" value="ECO:0007669"/>
    <property type="project" value="TreeGrafter"/>
</dbReference>
<protein>
    <submittedName>
        <fullName evidence="4">D12 class N6 adenine-specific DNA methyltransferase</fullName>
    </submittedName>
</protein>
<keyword evidence="1 4" id="KW-0489">Methyltransferase</keyword>
<dbReference type="GO" id="GO:0043565">
    <property type="term" value="F:sequence-specific DNA binding"/>
    <property type="evidence" value="ECO:0007669"/>
    <property type="project" value="TreeGrafter"/>
</dbReference>
<proteinExistence type="predicted"/>
<keyword evidence="2 4" id="KW-0808">Transferase</keyword>
<evidence type="ECO:0000256" key="2">
    <source>
        <dbReference type="ARBA" id="ARBA00022679"/>
    </source>
</evidence>
<dbReference type="GO" id="GO:0032259">
    <property type="term" value="P:methylation"/>
    <property type="evidence" value="ECO:0007669"/>
    <property type="project" value="UniProtKB-KW"/>
</dbReference>
<dbReference type="PIRSF" id="PIRSF000398">
    <property type="entry name" value="M_m6A_EcoRV"/>
    <property type="match status" value="1"/>
</dbReference>
<dbReference type="EMBL" id="MAJD01000002">
    <property type="protein sequence ID" value="OBX35644.1"/>
    <property type="molecule type" value="Genomic_DNA"/>
</dbReference>
<dbReference type="GO" id="GO:0006298">
    <property type="term" value="P:mismatch repair"/>
    <property type="evidence" value="ECO:0007669"/>
    <property type="project" value="TreeGrafter"/>
</dbReference>
<evidence type="ECO:0000256" key="3">
    <source>
        <dbReference type="ARBA" id="ARBA00022691"/>
    </source>
</evidence>
<dbReference type="GO" id="GO:0009007">
    <property type="term" value="F:site-specific DNA-methyltransferase (adenine-specific) activity"/>
    <property type="evidence" value="ECO:0007669"/>
    <property type="project" value="UniProtKB-EC"/>
</dbReference>
<name>A0A1B8P081_HALEL</name>
<comment type="caution">
    <text evidence="4">The sequence shown here is derived from an EMBL/GenBank/DDBJ whole genome shotgun (WGS) entry which is preliminary data.</text>
</comment>
<dbReference type="PANTHER" id="PTHR30481:SF4">
    <property type="entry name" value="SITE-SPECIFIC DNA-METHYLTRANSFERASE (ADENINE-SPECIFIC)"/>
    <property type="match status" value="1"/>
</dbReference>
<keyword evidence="3" id="KW-0949">S-adenosyl-L-methionine</keyword>
<gene>
    <name evidence="4" type="ORF">A8U91_04718</name>
</gene>
<organism evidence="4 5">
    <name type="scientific">Halomonas elongata</name>
    <dbReference type="NCBI Taxonomy" id="2746"/>
    <lineage>
        <taxon>Bacteria</taxon>
        <taxon>Pseudomonadati</taxon>
        <taxon>Pseudomonadota</taxon>
        <taxon>Gammaproteobacteria</taxon>
        <taxon>Oceanospirillales</taxon>
        <taxon>Halomonadaceae</taxon>
        <taxon>Halomonas</taxon>
    </lineage>
</organism>
<evidence type="ECO:0000256" key="1">
    <source>
        <dbReference type="ARBA" id="ARBA00022603"/>
    </source>
</evidence>
<dbReference type="Pfam" id="PF02086">
    <property type="entry name" value="MethyltransfD12"/>
    <property type="match status" value="1"/>
</dbReference>
<dbReference type="GO" id="GO:0009307">
    <property type="term" value="P:DNA restriction-modification system"/>
    <property type="evidence" value="ECO:0007669"/>
    <property type="project" value="InterPro"/>
</dbReference>
<dbReference type="AlphaFoldDB" id="A0A1B8P081"/>
<dbReference type="SUPFAM" id="SSF53335">
    <property type="entry name" value="S-adenosyl-L-methionine-dependent methyltransferases"/>
    <property type="match status" value="1"/>
</dbReference>
<dbReference type="PRINTS" id="PR00505">
    <property type="entry name" value="D12N6MTFRASE"/>
</dbReference>
<dbReference type="Proteomes" id="UP000092504">
    <property type="component" value="Unassembled WGS sequence"/>
</dbReference>
<dbReference type="InterPro" id="IPR029063">
    <property type="entry name" value="SAM-dependent_MTases_sf"/>
</dbReference>
<dbReference type="InterPro" id="IPR012327">
    <property type="entry name" value="MeTrfase_D12"/>
</dbReference>
<reference evidence="4 5" key="1">
    <citation type="submission" date="2016-06" db="EMBL/GenBank/DDBJ databases">
        <title>Genome sequence of halotolerant plant growth promoting strain of Halomonas elongata HEK1 isolated from salterns of Rann of Kutch, Gujarat, India.</title>
        <authorList>
            <person name="Gaba S."/>
            <person name="Singh R.N."/>
            <person name="Abrol S."/>
            <person name="Kaushik R."/>
            <person name="Saxena A.K."/>
        </authorList>
    </citation>
    <scope>NUCLEOTIDE SEQUENCE [LARGE SCALE GENOMIC DNA]</scope>
    <source>
        <strain evidence="4 5">HEK1</strain>
    </source>
</reference>
<dbReference type="PANTHER" id="PTHR30481">
    <property type="entry name" value="DNA ADENINE METHYLASE"/>
    <property type="match status" value="1"/>
</dbReference>
<evidence type="ECO:0000313" key="4">
    <source>
        <dbReference type="EMBL" id="OBX35644.1"/>
    </source>
</evidence>
<accession>A0A1B8P081</accession>
<sequence length="288" mass="32474">MMSLPPVLRYHGGKWRMADWLISHFPPASEYKAYVEPFGGSASVLMRMHRSAFEVYNDLDGEIVNVFRVLRDPTACARLENLLRLTPYSREEFELSYETHDDPVEQARRTVFRAFSGFGSAAATKGRTGFRAFSGSSGRGVNPAAYWSRYPANLAAFGERLSGVVLESRPALDVILERDSPRTLHYLDPPYMHGTRAMGQDKATYRHEMSDGDHEAILKACNQLDGFVVISGYPSELYQDLLTDWKMVRREFAASGRQGTVIRTECLWLSPRVVGQQQQDDMFAGEVG</sequence>